<gene>
    <name evidence="1" type="ORF">AArcSt11_14295</name>
</gene>
<accession>A0AAE3K637</accession>
<dbReference type="AlphaFoldDB" id="A0AAE3K637"/>
<name>A0AAE3K637_9EURY</name>
<keyword evidence="2" id="KW-1185">Reference proteome</keyword>
<evidence type="ECO:0000313" key="1">
    <source>
        <dbReference type="EMBL" id="MCL9814827.1"/>
    </source>
</evidence>
<evidence type="ECO:0000313" key="2">
    <source>
        <dbReference type="Proteomes" id="UP001202674"/>
    </source>
</evidence>
<dbReference type="RefSeq" id="WP_250598068.1">
    <property type="nucleotide sequence ID" value="NZ_JAKRVY010000009.1"/>
</dbReference>
<proteinExistence type="predicted"/>
<reference evidence="1 2" key="1">
    <citation type="journal article" date="2022" name="Syst. Appl. Microbiol.">
        <title>Natronocalculus amylovorans gen. nov., sp. nov., and Natranaeroarchaeum aerophilus sp. nov., dominant culturable amylolytic natronoarchaea from hypersaline soda lakes in southwestern Siberia.</title>
        <authorList>
            <person name="Sorokin D.Y."/>
            <person name="Elcheninov A.G."/>
            <person name="Khizhniak T.V."/>
            <person name="Koenen M."/>
            <person name="Bale N.J."/>
            <person name="Damste J.S.S."/>
            <person name="Kublanov I.V."/>
        </authorList>
    </citation>
    <scope>NUCLEOTIDE SEQUENCE [LARGE SCALE GENOMIC DNA]</scope>
    <source>
        <strain evidence="1 2">AArc-St1-1</strain>
    </source>
</reference>
<comment type="caution">
    <text evidence="1">The sequence shown here is derived from an EMBL/GenBank/DDBJ whole genome shotgun (WGS) entry which is preliminary data.</text>
</comment>
<sequence>MGPATHRCVCGATVQYRQDLRKEDGDVYPTWKCKDCGTPVPGQIAERIKNQHPS</sequence>
<protein>
    <submittedName>
        <fullName evidence="1">Uncharacterized protein</fullName>
    </submittedName>
</protein>
<dbReference type="Proteomes" id="UP001202674">
    <property type="component" value="Unassembled WGS sequence"/>
</dbReference>
<organism evidence="1 2">
    <name type="scientific">Natranaeroarchaeum aerophilus</name>
    <dbReference type="NCBI Taxonomy" id="2917711"/>
    <lineage>
        <taxon>Archaea</taxon>
        <taxon>Methanobacteriati</taxon>
        <taxon>Methanobacteriota</taxon>
        <taxon>Stenosarchaea group</taxon>
        <taxon>Halobacteria</taxon>
        <taxon>Halobacteriales</taxon>
        <taxon>Natronoarchaeaceae</taxon>
        <taxon>Natranaeroarchaeum</taxon>
    </lineage>
</organism>
<dbReference type="EMBL" id="JAKRVY010000009">
    <property type="protein sequence ID" value="MCL9814827.1"/>
    <property type="molecule type" value="Genomic_DNA"/>
</dbReference>